<feature type="transmembrane region" description="Helical" evidence="1">
    <location>
        <begin position="6"/>
        <end position="26"/>
    </location>
</feature>
<dbReference type="PANTHER" id="PTHR33371:SF4">
    <property type="entry name" value="INTERMEMBRANE PHOSPHOLIPID TRANSPORT SYSTEM BINDING PROTEIN MLAD"/>
    <property type="match status" value="1"/>
</dbReference>
<dbReference type="EMBL" id="MCGG01000017">
    <property type="protein sequence ID" value="OEJ68086.1"/>
    <property type="molecule type" value="Genomic_DNA"/>
</dbReference>
<evidence type="ECO:0000313" key="3">
    <source>
        <dbReference type="EMBL" id="OEJ68086.1"/>
    </source>
</evidence>
<dbReference type="RefSeq" id="WP_069957415.1">
    <property type="nucleotide sequence ID" value="NZ_MCGG01000017.1"/>
</dbReference>
<comment type="caution">
    <text evidence="3">The sequence shown here is derived from an EMBL/GenBank/DDBJ whole genome shotgun (WGS) entry which is preliminary data.</text>
</comment>
<proteinExistence type="predicted"/>
<accession>A0A1E5Q9B1</accession>
<name>A0A1E5Q9B1_9PROT</name>
<dbReference type="InterPro" id="IPR003399">
    <property type="entry name" value="Mce/MlaD"/>
</dbReference>
<sequence>MGRNAIETVMGAAVLLVAAVFVYFAYNTAQIKAVTGYEVSARFFKIGGLSKGSDVRISGIKVGTVLTSSLDPKTFDAVVSLSIRPDIQLPVDTSATISSSGMLGDKYVLLVPGEAKEILAPGTEITNTKDFRSLEDQVGEIIFLATGGSEGEANGGGLDAGPGLGGPGQ</sequence>
<dbReference type="Pfam" id="PF02470">
    <property type="entry name" value="MlaD"/>
    <property type="match status" value="1"/>
</dbReference>
<dbReference type="OrthoDB" id="7164001at2"/>
<dbReference type="InterPro" id="IPR052336">
    <property type="entry name" value="MlaD_Phospholipid_Transporter"/>
</dbReference>
<dbReference type="STRING" id="28181.BEN30_07455"/>
<keyword evidence="1" id="KW-1133">Transmembrane helix</keyword>
<evidence type="ECO:0000313" key="4">
    <source>
        <dbReference type="Proteomes" id="UP000095347"/>
    </source>
</evidence>
<dbReference type="AlphaFoldDB" id="A0A1E5Q9B1"/>
<dbReference type="PANTHER" id="PTHR33371">
    <property type="entry name" value="INTERMEMBRANE PHOSPHOLIPID TRANSPORT SYSTEM BINDING PROTEIN MLAD-RELATED"/>
    <property type="match status" value="1"/>
</dbReference>
<keyword evidence="1" id="KW-0472">Membrane</keyword>
<evidence type="ECO:0000256" key="1">
    <source>
        <dbReference type="SAM" id="Phobius"/>
    </source>
</evidence>
<feature type="domain" description="Mce/MlaD" evidence="2">
    <location>
        <begin position="36"/>
        <end position="113"/>
    </location>
</feature>
<dbReference type="Proteomes" id="UP000095347">
    <property type="component" value="Unassembled WGS sequence"/>
</dbReference>
<organism evidence="3 4">
    <name type="scientific">Magnetovibrio blakemorei</name>
    <dbReference type="NCBI Taxonomy" id="28181"/>
    <lineage>
        <taxon>Bacteria</taxon>
        <taxon>Pseudomonadati</taxon>
        <taxon>Pseudomonadota</taxon>
        <taxon>Alphaproteobacteria</taxon>
        <taxon>Rhodospirillales</taxon>
        <taxon>Magnetovibrionaceae</taxon>
        <taxon>Magnetovibrio</taxon>
    </lineage>
</organism>
<reference evidence="4" key="1">
    <citation type="submission" date="2016-07" db="EMBL/GenBank/DDBJ databases">
        <authorList>
            <person name="Florea S."/>
            <person name="Webb J.S."/>
            <person name="Jaromczyk J."/>
            <person name="Schardl C.L."/>
        </authorList>
    </citation>
    <scope>NUCLEOTIDE SEQUENCE [LARGE SCALE GENOMIC DNA]</scope>
    <source>
        <strain evidence="4">MV-1</strain>
    </source>
</reference>
<keyword evidence="4" id="KW-1185">Reference proteome</keyword>
<keyword evidence="1" id="KW-0812">Transmembrane</keyword>
<gene>
    <name evidence="3" type="ORF">BEN30_07455</name>
</gene>
<evidence type="ECO:0000259" key="2">
    <source>
        <dbReference type="Pfam" id="PF02470"/>
    </source>
</evidence>
<protein>
    <submittedName>
        <fullName evidence="3">Outer membrane lipid asymmetry maintenance protein MlaD</fullName>
    </submittedName>
</protein>